<dbReference type="InterPro" id="IPR013766">
    <property type="entry name" value="Thioredoxin_domain"/>
</dbReference>
<dbReference type="InterPro" id="IPR033658">
    <property type="entry name" value="GRX_PICOT-like"/>
</dbReference>
<accession>A7RQK5</accession>
<dbReference type="InParanoid" id="A7RQK5"/>
<keyword evidence="3" id="KW-0411">Iron-sulfur</keyword>
<dbReference type="AlphaFoldDB" id="A7RQK5"/>
<protein>
    <recommendedName>
        <fullName evidence="4">Thioredoxin domain-containing protein</fullName>
    </recommendedName>
</protein>
<dbReference type="GO" id="GO:0046872">
    <property type="term" value="F:metal ion binding"/>
    <property type="evidence" value="ECO:0007669"/>
    <property type="project" value="UniProtKB-KW"/>
</dbReference>
<feature type="non-terminal residue" evidence="5">
    <location>
        <position position="303"/>
    </location>
</feature>
<dbReference type="CDD" id="cd02984">
    <property type="entry name" value="TRX_PICOT"/>
    <property type="match status" value="1"/>
</dbReference>
<evidence type="ECO:0000259" key="4">
    <source>
        <dbReference type="PROSITE" id="PS51352"/>
    </source>
</evidence>
<keyword evidence="2" id="KW-0408">Iron</keyword>
<organism evidence="5 6">
    <name type="scientific">Nematostella vectensis</name>
    <name type="common">Starlet sea anemone</name>
    <dbReference type="NCBI Taxonomy" id="45351"/>
    <lineage>
        <taxon>Eukaryota</taxon>
        <taxon>Metazoa</taxon>
        <taxon>Cnidaria</taxon>
        <taxon>Anthozoa</taxon>
        <taxon>Hexacorallia</taxon>
        <taxon>Actiniaria</taxon>
        <taxon>Edwardsiidae</taxon>
        <taxon>Nematostella</taxon>
    </lineage>
</organism>
<dbReference type="HOGENOM" id="CLU_026126_12_2_1"/>
<proteinExistence type="predicted"/>
<dbReference type="GO" id="GO:0005634">
    <property type="term" value="C:nucleus"/>
    <property type="evidence" value="ECO:0000318"/>
    <property type="project" value="GO_Central"/>
</dbReference>
<keyword evidence="1" id="KW-0479">Metal-binding</keyword>
<dbReference type="STRING" id="45351.A7RQK5"/>
<dbReference type="InterPro" id="IPR004480">
    <property type="entry name" value="Monothiol_GRX-rel"/>
</dbReference>
<dbReference type="eggNOG" id="KOG0911">
    <property type="taxonomic scope" value="Eukaryota"/>
</dbReference>
<dbReference type="InterPro" id="IPR002109">
    <property type="entry name" value="Glutaredoxin"/>
</dbReference>
<dbReference type="Proteomes" id="UP000001593">
    <property type="component" value="Unassembled WGS sequence"/>
</dbReference>
<evidence type="ECO:0000313" key="6">
    <source>
        <dbReference type="Proteomes" id="UP000001593"/>
    </source>
</evidence>
<dbReference type="PhylomeDB" id="A7RQK5"/>
<dbReference type="EMBL" id="DS469528">
    <property type="protein sequence ID" value="EDO46379.1"/>
    <property type="molecule type" value="Genomic_DNA"/>
</dbReference>
<dbReference type="PANTHER" id="PTHR10293">
    <property type="entry name" value="GLUTAREDOXIN FAMILY MEMBER"/>
    <property type="match status" value="1"/>
</dbReference>
<name>A7RQK5_NEMVE</name>
<dbReference type="Gene3D" id="3.40.30.10">
    <property type="entry name" value="Glutaredoxin"/>
    <property type="match status" value="3"/>
</dbReference>
<dbReference type="FunFam" id="3.40.30.10:FF:000012">
    <property type="entry name" value="Monothiol glutaredoxin"/>
    <property type="match status" value="2"/>
</dbReference>
<reference evidence="5 6" key="1">
    <citation type="journal article" date="2007" name="Science">
        <title>Sea anemone genome reveals ancestral eumetazoan gene repertoire and genomic organization.</title>
        <authorList>
            <person name="Putnam N.H."/>
            <person name="Srivastava M."/>
            <person name="Hellsten U."/>
            <person name="Dirks B."/>
            <person name="Chapman J."/>
            <person name="Salamov A."/>
            <person name="Terry A."/>
            <person name="Shapiro H."/>
            <person name="Lindquist E."/>
            <person name="Kapitonov V.V."/>
            <person name="Jurka J."/>
            <person name="Genikhovich G."/>
            <person name="Grigoriev I.V."/>
            <person name="Lucas S.M."/>
            <person name="Steele R.E."/>
            <person name="Finnerty J.R."/>
            <person name="Technau U."/>
            <person name="Martindale M.Q."/>
            <person name="Rokhsar D.S."/>
        </authorList>
    </citation>
    <scope>NUCLEOTIDE SEQUENCE [LARGE SCALE GENOMIC DNA]</scope>
    <source>
        <strain evidence="6">CH2 X CH6</strain>
    </source>
</reference>
<evidence type="ECO:0000313" key="5">
    <source>
        <dbReference type="EMBL" id="EDO46379.1"/>
    </source>
</evidence>
<dbReference type="GO" id="GO:0005829">
    <property type="term" value="C:cytosol"/>
    <property type="evidence" value="ECO:0000318"/>
    <property type="project" value="GO_Central"/>
</dbReference>
<dbReference type="Pfam" id="PF00085">
    <property type="entry name" value="Thioredoxin"/>
    <property type="match status" value="1"/>
</dbReference>
<feature type="domain" description="Thioredoxin" evidence="4">
    <location>
        <begin position="1"/>
        <end position="85"/>
    </location>
</feature>
<dbReference type="NCBIfam" id="TIGR00365">
    <property type="entry name" value="Grx4 family monothiol glutaredoxin"/>
    <property type="match status" value="2"/>
</dbReference>
<sequence length="303" mass="34037">LAVVHFFAPWAPHCNQMNDVLEELAKENPHVNFIKVEAEKLPEVSYKNNINAVPTLLLFKNQKVVDRIDGANAPELTKKVEHHASIILPPEPCEQPETQDLTSRLKKLVNSSPCMLFMKGTPQEPKCGFSRQVVGILAGVGAQYSTFDILKDEEVRQGLKKYSDWPTYPQLYINGELVGGLDIIKELATSGELASMLPPKQDLKTRCVNLLKSVNVLLFMKGSPENPRCGFSRQICEILSHYSQSYKSFDILEDIEVREGLKKYSNWPTYPQLYVKGELIGGLDIVRELHGNGELEDALKSSQ</sequence>
<dbReference type="SUPFAM" id="SSF52833">
    <property type="entry name" value="Thioredoxin-like"/>
    <property type="match status" value="3"/>
</dbReference>
<dbReference type="OMA" id="WAEPCKT"/>
<evidence type="ECO:0000256" key="2">
    <source>
        <dbReference type="ARBA" id="ARBA00023004"/>
    </source>
</evidence>
<dbReference type="CDD" id="cd03028">
    <property type="entry name" value="GRX_PICOT_like"/>
    <property type="match status" value="2"/>
</dbReference>
<dbReference type="GO" id="GO:0006879">
    <property type="term" value="P:intracellular iron ion homeostasis"/>
    <property type="evidence" value="ECO:0000318"/>
    <property type="project" value="GO_Central"/>
</dbReference>
<dbReference type="GO" id="GO:0051536">
    <property type="term" value="F:iron-sulfur cluster binding"/>
    <property type="evidence" value="ECO:0007669"/>
    <property type="project" value="UniProtKB-KW"/>
</dbReference>
<gene>
    <name evidence="5" type="ORF">NEMVEDRAFT_v1g89807</name>
</gene>
<dbReference type="PANTHER" id="PTHR10293:SF73">
    <property type="entry name" value="GLUTAREDOXIN-3"/>
    <property type="match status" value="1"/>
</dbReference>
<dbReference type="InterPro" id="IPR036249">
    <property type="entry name" value="Thioredoxin-like_sf"/>
</dbReference>
<keyword evidence="6" id="KW-1185">Reference proteome</keyword>
<dbReference type="PROSITE" id="PS51352">
    <property type="entry name" value="THIOREDOXIN_2"/>
    <property type="match status" value="1"/>
</dbReference>
<dbReference type="PROSITE" id="PS51354">
    <property type="entry name" value="GLUTAREDOXIN_2"/>
    <property type="match status" value="2"/>
</dbReference>
<evidence type="ECO:0000256" key="3">
    <source>
        <dbReference type="ARBA" id="ARBA00023014"/>
    </source>
</evidence>
<dbReference type="Pfam" id="PF00462">
    <property type="entry name" value="Glutaredoxin"/>
    <property type="match status" value="2"/>
</dbReference>
<evidence type="ECO:0000256" key="1">
    <source>
        <dbReference type="ARBA" id="ARBA00022723"/>
    </source>
</evidence>